<dbReference type="VEuPathDB" id="FungiDB:BO71DRAFT_142864"/>
<sequence>MTQSSSQSLPKEDLAEKIPKELQITYNLPELFYYILLSQLGQKKLYFGMAEYSDNPVELWYSRAWGSSLVTISGKITPTT</sequence>
<dbReference type="EMBL" id="KZ825827">
    <property type="protein sequence ID" value="PYH97239.1"/>
    <property type="molecule type" value="Genomic_DNA"/>
</dbReference>
<evidence type="ECO:0000313" key="2">
    <source>
        <dbReference type="Proteomes" id="UP000247810"/>
    </source>
</evidence>
<gene>
    <name evidence="1" type="ORF">BO71DRAFT_142864</name>
</gene>
<dbReference type="OrthoDB" id="10586118at2759"/>
<dbReference type="AlphaFoldDB" id="A0A319DIS4"/>
<dbReference type="Proteomes" id="UP000247810">
    <property type="component" value="Unassembled WGS sequence"/>
</dbReference>
<proteinExistence type="predicted"/>
<protein>
    <submittedName>
        <fullName evidence="1">Uncharacterized protein</fullName>
    </submittedName>
</protein>
<accession>A0A319DIS4</accession>
<organism evidence="1 2">
    <name type="scientific">Aspergillus ellipticus CBS 707.79</name>
    <dbReference type="NCBI Taxonomy" id="1448320"/>
    <lineage>
        <taxon>Eukaryota</taxon>
        <taxon>Fungi</taxon>
        <taxon>Dikarya</taxon>
        <taxon>Ascomycota</taxon>
        <taxon>Pezizomycotina</taxon>
        <taxon>Eurotiomycetes</taxon>
        <taxon>Eurotiomycetidae</taxon>
        <taxon>Eurotiales</taxon>
        <taxon>Aspergillaceae</taxon>
        <taxon>Aspergillus</taxon>
        <taxon>Aspergillus subgen. Circumdati</taxon>
    </lineage>
</organism>
<evidence type="ECO:0000313" key="1">
    <source>
        <dbReference type="EMBL" id="PYH97239.1"/>
    </source>
</evidence>
<keyword evidence="2" id="KW-1185">Reference proteome</keyword>
<name>A0A319DIS4_9EURO</name>
<reference evidence="1 2" key="1">
    <citation type="submission" date="2018-02" db="EMBL/GenBank/DDBJ databases">
        <title>The genomes of Aspergillus section Nigri reveals drivers in fungal speciation.</title>
        <authorList>
            <consortium name="DOE Joint Genome Institute"/>
            <person name="Vesth T.C."/>
            <person name="Nybo J."/>
            <person name="Theobald S."/>
            <person name="Brandl J."/>
            <person name="Frisvad J.C."/>
            <person name="Nielsen K.F."/>
            <person name="Lyhne E.K."/>
            <person name="Kogle M.E."/>
            <person name="Kuo A."/>
            <person name="Riley R."/>
            <person name="Clum A."/>
            <person name="Nolan M."/>
            <person name="Lipzen A."/>
            <person name="Salamov A."/>
            <person name="Henrissat B."/>
            <person name="Wiebenga A."/>
            <person name="De vries R.P."/>
            <person name="Grigoriev I.V."/>
            <person name="Mortensen U.H."/>
            <person name="Andersen M.R."/>
            <person name="Baker S.E."/>
        </authorList>
    </citation>
    <scope>NUCLEOTIDE SEQUENCE [LARGE SCALE GENOMIC DNA]</scope>
    <source>
        <strain evidence="1 2">CBS 707.79</strain>
    </source>
</reference>